<reference evidence="1" key="2">
    <citation type="journal article" date="2015" name="Data Brief">
        <title>Shoot transcriptome of the giant reed, Arundo donax.</title>
        <authorList>
            <person name="Barrero R.A."/>
            <person name="Guerrero F.D."/>
            <person name="Moolhuijzen P."/>
            <person name="Goolsby J.A."/>
            <person name="Tidwell J."/>
            <person name="Bellgard S.E."/>
            <person name="Bellgard M.I."/>
        </authorList>
    </citation>
    <scope>NUCLEOTIDE SEQUENCE</scope>
    <source>
        <tissue evidence="1">Shoot tissue taken approximately 20 cm above the soil surface</tissue>
    </source>
</reference>
<name>A0A0A9C466_ARUDO</name>
<proteinExistence type="predicted"/>
<accession>A0A0A9C466</accession>
<sequence length="86" mass="9509">MPSCEGAAAFERLTMRSWTTQRGCRSLAWLPLVATISRGSVRRGLVELHGGAVLSRRKTGSAEDEQRGSSDELLETSHRVLLLRGW</sequence>
<evidence type="ECO:0000313" key="1">
    <source>
        <dbReference type="EMBL" id="JAD66337.1"/>
    </source>
</evidence>
<reference evidence="1" key="1">
    <citation type="submission" date="2014-09" db="EMBL/GenBank/DDBJ databases">
        <authorList>
            <person name="Magalhaes I.L.F."/>
            <person name="Oliveira U."/>
            <person name="Santos F.R."/>
            <person name="Vidigal T.H.D.A."/>
            <person name="Brescovit A.D."/>
            <person name="Santos A.J."/>
        </authorList>
    </citation>
    <scope>NUCLEOTIDE SEQUENCE</scope>
    <source>
        <tissue evidence="1">Shoot tissue taken approximately 20 cm above the soil surface</tissue>
    </source>
</reference>
<dbReference type="EMBL" id="GBRH01231558">
    <property type="protein sequence ID" value="JAD66337.1"/>
    <property type="molecule type" value="Transcribed_RNA"/>
</dbReference>
<protein>
    <submittedName>
        <fullName evidence="1">Uncharacterized protein</fullName>
    </submittedName>
</protein>
<dbReference type="AlphaFoldDB" id="A0A0A9C466"/>
<organism evidence="1">
    <name type="scientific">Arundo donax</name>
    <name type="common">Giant reed</name>
    <name type="synonym">Donax arundinaceus</name>
    <dbReference type="NCBI Taxonomy" id="35708"/>
    <lineage>
        <taxon>Eukaryota</taxon>
        <taxon>Viridiplantae</taxon>
        <taxon>Streptophyta</taxon>
        <taxon>Embryophyta</taxon>
        <taxon>Tracheophyta</taxon>
        <taxon>Spermatophyta</taxon>
        <taxon>Magnoliopsida</taxon>
        <taxon>Liliopsida</taxon>
        <taxon>Poales</taxon>
        <taxon>Poaceae</taxon>
        <taxon>PACMAD clade</taxon>
        <taxon>Arundinoideae</taxon>
        <taxon>Arundineae</taxon>
        <taxon>Arundo</taxon>
    </lineage>
</organism>